<dbReference type="Gene3D" id="3.90.400.10">
    <property type="entry name" value="Oligo-1,6-glucosidase, Domain 2"/>
    <property type="match status" value="1"/>
</dbReference>
<evidence type="ECO:0000313" key="8">
    <source>
        <dbReference type="EMBL" id="CAH1738053.1"/>
    </source>
</evidence>
<accession>A0A9P0NQN3</accession>
<evidence type="ECO:0000256" key="6">
    <source>
        <dbReference type="SAM" id="SignalP"/>
    </source>
</evidence>
<dbReference type="SUPFAM" id="SSF51445">
    <property type="entry name" value="(Trans)glycosidases"/>
    <property type="match status" value="1"/>
</dbReference>
<comment type="catalytic activity">
    <reaction evidence="1">
        <text>Hydrolysis of terminal, non-reducing (1-&gt;4)-linked alpha-D-glucose residues with release of alpha-D-glucose.</text>
        <dbReference type="EC" id="3.2.1.20"/>
    </reaction>
</comment>
<dbReference type="EC" id="3.2.1.20" evidence="3"/>
<dbReference type="Gene3D" id="2.60.40.1180">
    <property type="entry name" value="Golgi alpha-mannosidase II"/>
    <property type="match status" value="1"/>
</dbReference>
<keyword evidence="5" id="KW-0326">Glycosidase</keyword>
<dbReference type="AlphaFoldDB" id="A0A9P0NQN3"/>
<reference evidence="8" key="1">
    <citation type="submission" date="2022-02" db="EMBL/GenBank/DDBJ databases">
        <authorList>
            <person name="King R."/>
        </authorList>
    </citation>
    <scope>NUCLEOTIDE SEQUENCE</scope>
</reference>
<sequence length="593" mass="69321">MLKIIIFVSLFVANTFVSSEYIFKGFDDRFKPDWWQSEIIYQIYVRSFKDSNGDGVGDFNGITEKVDYFKSINVGAVWLSPIFQSPQDDFGYDVSNFKMVDPLFGTMADFDRMRDAFHERGIKVILDFVPNHTSDEHPWFLKSVDRKEPYTNYYVWKDPVDVNGTRSPPNNWLGVFNTGSAWEWNEKRQQYYFHAFQKKQPDLNYRCPMVVEEIKNIILFWLGRGVDGFRFDAVNYLYEREDLIDEGKSYKVGILDTDYDSLVHNYTLDQPETYEMVRVWRELLDDYSSSEKKTNFFMVECYSPLNNTMLYYGNKTSPGAHFPFNFLLINSINQQSDAYDVRDMIKTWMLNMPDKMWPNWVIGNHDNSRVASRMNPLLLDGMHMLQMLLPGTAITYYADELGVQDTYVRWNQTLDPAGLNVGVLRYTKFSRDPARSPFPWDDSENAGFTNGTQTWLPINPEYWRENLVQLSKFKSHLRTYRQLARLRQIPSILKGDLHLFVLSQWVLGFSRSFYDHPTFFVVINFGSEIERINIRLARPTLPEILKVKVSSINSGYVTGNLVNAEEIILRPKASMVLSTAKPNEDVITFSENH</sequence>
<name>A0A9P0NQN3_APHGO</name>
<dbReference type="InterPro" id="IPR045857">
    <property type="entry name" value="O16G_dom_2"/>
</dbReference>
<keyword evidence="9" id="KW-1185">Reference proteome</keyword>
<dbReference type="Pfam" id="PF00128">
    <property type="entry name" value="Alpha-amylase"/>
    <property type="match status" value="1"/>
</dbReference>
<keyword evidence="4" id="KW-0325">Glycoprotein</keyword>
<dbReference type="InterPro" id="IPR017853">
    <property type="entry name" value="GH"/>
</dbReference>
<organism evidence="8 9">
    <name type="scientific">Aphis gossypii</name>
    <name type="common">Cotton aphid</name>
    <dbReference type="NCBI Taxonomy" id="80765"/>
    <lineage>
        <taxon>Eukaryota</taxon>
        <taxon>Metazoa</taxon>
        <taxon>Ecdysozoa</taxon>
        <taxon>Arthropoda</taxon>
        <taxon>Hexapoda</taxon>
        <taxon>Insecta</taxon>
        <taxon>Pterygota</taxon>
        <taxon>Neoptera</taxon>
        <taxon>Paraneoptera</taxon>
        <taxon>Hemiptera</taxon>
        <taxon>Sternorrhyncha</taxon>
        <taxon>Aphidomorpha</taxon>
        <taxon>Aphidoidea</taxon>
        <taxon>Aphididae</taxon>
        <taxon>Aphidini</taxon>
        <taxon>Aphis</taxon>
        <taxon>Aphis</taxon>
    </lineage>
</organism>
<comment type="similarity">
    <text evidence="2">Belongs to the glycosyl hydrolase 13 family.</text>
</comment>
<dbReference type="PANTHER" id="PTHR10357">
    <property type="entry name" value="ALPHA-AMYLASE FAMILY MEMBER"/>
    <property type="match status" value="1"/>
</dbReference>
<evidence type="ECO:0000313" key="9">
    <source>
        <dbReference type="Proteomes" id="UP001154329"/>
    </source>
</evidence>
<feature type="domain" description="Glycosyl hydrolase family 13 catalytic" evidence="7">
    <location>
        <begin position="42"/>
        <end position="435"/>
    </location>
</feature>
<dbReference type="GO" id="GO:0005975">
    <property type="term" value="P:carbohydrate metabolic process"/>
    <property type="evidence" value="ECO:0007669"/>
    <property type="project" value="InterPro"/>
</dbReference>
<dbReference type="CDD" id="cd11328">
    <property type="entry name" value="AmyAc_maltase"/>
    <property type="match status" value="1"/>
</dbReference>
<feature type="signal peptide" evidence="6">
    <location>
        <begin position="1"/>
        <end position="19"/>
    </location>
</feature>
<reference evidence="8" key="2">
    <citation type="submission" date="2022-10" db="EMBL/GenBank/DDBJ databases">
        <authorList>
            <consortium name="ENA_rothamsted_submissions"/>
            <consortium name="culmorum"/>
            <person name="King R."/>
        </authorList>
    </citation>
    <scope>NUCLEOTIDE SEQUENCE</scope>
</reference>
<evidence type="ECO:0000256" key="2">
    <source>
        <dbReference type="ARBA" id="ARBA00008061"/>
    </source>
</evidence>
<dbReference type="InterPro" id="IPR006047">
    <property type="entry name" value="GH13_cat_dom"/>
</dbReference>
<keyword evidence="6" id="KW-0732">Signal</keyword>
<protein>
    <recommendedName>
        <fullName evidence="3">alpha-glucosidase</fullName>
        <ecNumber evidence="3">3.2.1.20</ecNumber>
    </recommendedName>
</protein>
<dbReference type="OrthoDB" id="1740265at2759"/>
<gene>
    <name evidence="8" type="ORF">APHIGO_LOCUS11469</name>
</gene>
<evidence type="ECO:0000259" key="7">
    <source>
        <dbReference type="SMART" id="SM00642"/>
    </source>
</evidence>
<proteinExistence type="inferred from homology"/>
<dbReference type="PANTHER" id="PTHR10357:SF179">
    <property type="entry name" value="NEUTRAL AND BASIC AMINO ACID TRANSPORT PROTEIN RBAT"/>
    <property type="match status" value="1"/>
</dbReference>
<dbReference type="FunFam" id="3.90.400.10:FF:000001">
    <property type="entry name" value="Maltase A3, isoform A"/>
    <property type="match status" value="1"/>
</dbReference>
<dbReference type="InterPro" id="IPR013780">
    <property type="entry name" value="Glyco_hydro_b"/>
</dbReference>
<dbReference type="Proteomes" id="UP001154329">
    <property type="component" value="Chromosome 4"/>
</dbReference>
<dbReference type="Gene3D" id="3.20.20.80">
    <property type="entry name" value="Glycosidases"/>
    <property type="match status" value="1"/>
</dbReference>
<feature type="chain" id="PRO_5040450429" description="alpha-glucosidase" evidence="6">
    <location>
        <begin position="20"/>
        <end position="593"/>
    </location>
</feature>
<dbReference type="SMART" id="SM00642">
    <property type="entry name" value="Aamy"/>
    <property type="match status" value="1"/>
</dbReference>
<dbReference type="GO" id="GO:0004558">
    <property type="term" value="F:alpha-1,4-glucosidase activity"/>
    <property type="evidence" value="ECO:0007669"/>
    <property type="project" value="UniProtKB-EC"/>
</dbReference>
<dbReference type="EMBL" id="OU899037">
    <property type="protein sequence ID" value="CAH1738053.1"/>
    <property type="molecule type" value="Genomic_DNA"/>
</dbReference>
<evidence type="ECO:0000256" key="5">
    <source>
        <dbReference type="ARBA" id="ARBA00023295"/>
    </source>
</evidence>
<keyword evidence="5" id="KW-0378">Hydrolase</keyword>
<evidence type="ECO:0000256" key="3">
    <source>
        <dbReference type="ARBA" id="ARBA00012741"/>
    </source>
</evidence>
<evidence type="ECO:0000256" key="1">
    <source>
        <dbReference type="ARBA" id="ARBA00001657"/>
    </source>
</evidence>
<evidence type="ECO:0000256" key="4">
    <source>
        <dbReference type="ARBA" id="ARBA00023180"/>
    </source>
</evidence>